<dbReference type="PANTHER" id="PTHR39599:SF2">
    <property type="entry name" value="ANCHORED PROTEIN, PUTATIVE (AFU_ORTHOLOGUE AFUA_1G09650)-RELATED"/>
    <property type="match status" value="1"/>
</dbReference>
<dbReference type="AlphaFoldDB" id="A0AAV9PDH3"/>
<dbReference type="EMBL" id="JAVRRT010000006">
    <property type="protein sequence ID" value="KAK5171436.1"/>
    <property type="molecule type" value="Genomic_DNA"/>
</dbReference>
<keyword evidence="1" id="KW-0732">Signal</keyword>
<reference evidence="2 3" key="1">
    <citation type="submission" date="2023-08" db="EMBL/GenBank/DDBJ databases">
        <title>Black Yeasts Isolated from many extreme environments.</title>
        <authorList>
            <person name="Coleine C."/>
            <person name="Stajich J.E."/>
            <person name="Selbmann L."/>
        </authorList>
    </citation>
    <scope>NUCLEOTIDE SEQUENCE [LARGE SCALE GENOMIC DNA]</scope>
    <source>
        <strain evidence="2 3">CCFEE 5935</strain>
    </source>
</reference>
<dbReference type="Proteomes" id="UP001337655">
    <property type="component" value="Unassembled WGS sequence"/>
</dbReference>
<dbReference type="GeneID" id="89925926"/>
<organism evidence="2 3">
    <name type="scientific">Saxophila tyrrhenica</name>
    <dbReference type="NCBI Taxonomy" id="1690608"/>
    <lineage>
        <taxon>Eukaryota</taxon>
        <taxon>Fungi</taxon>
        <taxon>Dikarya</taxon>
        <taxon>Ascomycota</taxon>
        <taxon>Pezizomycotina</taxon>
        <taxon>Dothideomycetes</taxon>
        <taxon>Dothideomycetidae</taxon>
        <taxon>Mycosphaerellales</taxon>
        <taxon>Extremaceae</taxon>
        <taxon>Saxophila</taxon>
    </lineage>
</organism>
<proteinExistence type="predicted"/>
<feature type="signal peptide" evidence="1">
    <location>
        <begin position="1"/>
        <end position="22"/>
    </location>
</feature>
<dbReference type="PANTHER" id="PTHR39599">
    <property type="entry name" value="GPI-ANCHORED PROTEIN (EUROFUNG)-RELATED-RELATED"/>
    <property type="match status" value="1"/>
</dbReference>
<keyword evidence="3" id="KW-1185">Reference proteome</keyword>
<sequence>MKNINALLALPAALLSAVAVQAQELQWPYNLPRTAKYYPKDEAHVKRELAAQERLAWRAPAGVRKMGEDEGEKFWMGYWDLRITDDRPETTRDEPLGDESGNATIIPALLPAVAQHLERYERYDYGHLRRMIFERDFQCPGGTYSCDSIGEDDLCCNNGDTCVSTSDGIGCCPSGAYCGEEVSDCDTNAGYTSCPHSPNGGCCIPGAACEGTGP</sequence>
<comment type="caution">
    <text evidence="2">The sequence shown here is derived from an EMBL/GenBank/DDBJ whole genome shotgun (WGS) entry which is preliminary data.</text>
</comment>
<name>A0AAV9PDH3_9PEZI</name>
<evidence type="ECO:0000256" key="1">
    <source>
        <dbReference type="SAM" id="SignalP"/>
    </source>
</evidence>
<evidence type="ECO:0000313" key="3">
    <source>
        <dbReference type="Proteomes" id="UP001337655"/>
    </source>
</evidence>
<evidence type="ECO:0000313" key="2">
    <source>
        <dbReference type="EMBL" id="KAK5171436.1"/>
    </source>
</evidence>
<protein>
    <submittedName>
        <fullName evidence="2">Uncharacterized protein</fullName>
    </submittedName>
</protein>
<feature type="chain" id="PRO_5043810228" evidence="1">
    <location>
        <begin position="23"/>
        <end position="214"/>
    </location>
</feature>
<accession>A0AAV9PDH3</accession>
<dbReference type="RefSeq" id="XP_064660464.1">
    <property type="nucleotide sequence ID" value="XM_064801834.1"/>
</dbReference>
<gene>
    <name evidence="2" type="ORF">LTR77_004580</name>
</gene>